<dbReference type="RefSeq" id="WP_267265482.1">
    <property type="nucleotide sequence ID" value="NZ_JAOVZW010000010.1"/>
</dbReference>
<name>A0ABT3XPX1_9FLAO</name>
<accession>A0ABT3XPX1</accession>
<evidence type="ECO:0000313" key="2">
    <source>
        <dbReference type="Proteomes" id="UP001073122"/>
    </source>
</evidence>
<dbReference type="Proteomes" id="UP001073122">
    <property type="component" value="Unassembled WGS sequence"/>
</dbReference>
<evidence type="ECO:0008006" key="3">
    <source>
        <dbReference type="Google" id="ProtNLM"/>
    </source>
</evidence>
<dbReference type="PROSITE" id="PS51257">
    <property type="entry name" value="PROKAR_LIPOPROTEIN"/>
    <property type="match status" value="1"/>
</dbReference>
<protein>
    <recommendedName>
        <fullName evidence="3">Lipoprotein</fullName>
    </recommendedName>
</protein>
<organism evidence="1 2">
    <name type="scientific">Chryseobacterium formosus</name>
    <dbReference type="NCBI Taxonomy" id="1537363"/>
    <lineage>
        <taxon>Bacteria</taxon>
        <taxon>Pseudomonadati</taxon>
        <taxon>Bacteroidota</taxon>
        <taxon>Flavobacteriia</taxon>
        <taxon>Flavobacteriales</taxon>
        <taxon>Weeksellaceae</taxon>
        <taxon>Chryseobacterium group</taxon>
        <taxon>Chryseobacterium</taxon>
    </lineage>
</organism>
<evidence type="ECO:0000313" key="1">
    <source>
        <dbReference type="EMBL" id="MCX8524183.1"/>
    </source>
</evidence>
<keyword evidence="2" id="KW-1185">Reference proteome</keyword>
<sequence length="169" mass="19834">MKKLLFFIIMLSALTSCNVRKKRFVHFLSTLENVKFIASKEDSIKIDSVKLDLKKTQKTIDKEKSGAWICFDSENHTEFRGGVTLFRELIYKKFKVSKDSKEGENLIRVTIGKTNTLEAIEFLKYSDESSKKQIEDIFKLKELNHWSSARLFQIPVKQQFEISIFIEKR</sequence>
<reference evidence="1" key="1">
    <citation type="submission" date="2022-10" db="EMBL/GenBank/DDBJ databases">
        <title>Chryseobacterium sp. nov., a novel bacterial species.</title>
        <authorList>
            <person name="Cao Y."/>
        </authorList>
    </citation>
    <scope>NUCLEOTIDE SEQUENCE</scope>
    <source>
        <strain evidence="1">CCTCC AB2015118</strain>
    </source>
</reference>
<gene>
    <name evidence="1" type="ORF">OF897_09650</name>
</gene>
<dbReference type="EMBL" id="JAOVZW010000010">
    <property type="protein sequence ID" value="MCX8524183.1"/>
    <property type="molecule type" value="Genomic_DNA"/>
</dbReference>
<proteinExistence type="predicted"/>
<comment type="caution">
    <text evidence="1">The sequence shown here is derived from an EMBL/GenBank/DDBJ whole genome shotgun (WGS) entry which is preliminary data.</text>
</comment>